<keyword evidence="6" id="KW-1185">Reference proteome</keyword>
<dbReference type="Pfam" id="PF13419">
    <property type="entry name" value="HAD_2"/>
    <property type="match status" value="1"/>
</dbReference>
<dbReference type="GO" id="GO:0046872">
    <property type="term" value="F:metal ion binding"/>
    <property type="evidence" value="ECO:0007669"/>
    <property type="project" value="UniProtKB-KW"/>
</dbReference>
<reference evidence="6" key="1">
    <citation type="submission" date="2006-12" db="EMBL/GenBank/DDBJ databases">
        <title>Complete sequence of Halorhodospira halophila SL1.</title>
        <authorList>
            <consortium name="US DOE Joint Genome Institute"/>
            <person name="Copeland A."/>
            <person name="Lucas S."/>
            <person name="Lapidus A."/>
            <person name="Barry K."/>
            <person name="Detter J.C."/>
            <person name="Glavina del Rio T."/>
            <person name="Hammon N."/>
            <person name="Israni S."/>
            <person name="Dalin E."/>
            <person name="Tice H."/>
            <person name="Pitluck S."/>
            <person name="Saunders E."/>
            <person name="Brettin T."/>
            <person name="Bruce D."/>
            <person name="Han C."/>
            <person name="Tapia R."/>
            <person name="Schmutz J."/>
            <person name="Larimer F."/>
            <person name="Land M."/>
            <person name="Hauser L."/>
            <person name="Kyrpides N."/>
            <person name="Mikhailova N."/>
            <person name="Hoff W."/>
            <person name="Richardson P."/>
        </authorList>
    </citation>
    <scope>NUCLEOTIDE SEQUENCE [LARGE SCALE GENOMIC DNA]</scope>
    <source>
        <strain evidence="6">DSM 244 / SL1</strain>
    </source>
</reference>
<gene>
    <name evidence="5" type="ordered locus">Hhal_0576</name>
</gene>
<keyword evidence="4" id="KW-0119">Carbohydrate metabolism</keyword>
<dbReference type="eggNOG" id="COG0546">
    <property type="taxonomic scope" value="Bacteria"/>
</dbReference>
<dbReference type="InterPro" id="IPR006439">
    <property type="entry name" value="HAD-SF_hydro_IA"/>
</dbReference>
<reference evidence="5 6" key="2">
    <citation type="journal article" date="2013" name="Stand. Genomic Sci.">
        <title>Complete genome sequence of Halorhodospira halophila SL1.</title>
        <authorList>
            <person name="Challacombe J.F."/>
            <person name="Majid S."/>
            <person name="Deole R."/>
            <person name="Brettin T.S."/>
            <person name="Bruce D."/>
            <person name="Delano S.F."/>
            <person name="Detter J.C."/>
            <person name="Gleasner C.D."/>
            <person name="Han C.S."/>
            <person name="Misra M."/>
            <person name="Reitenga K.G."/>
            <person name="Mikhailova N."/>
            <person name="Woyke T."/>
            <person name="Pitluck S."/>
            <person name="Nolan M."/>
            <person name="Land M.L."/>
            <person name="Saunders E."/>
            <person name="Tapia R."/>
            <person name="Lapidus A."/>
            <person name="Ivanova N."/>
            <person name="Hoff W.D."/>
        </authorList>
    </citation>
    <scope>NUCLEOTIDE SEQUENCE [LARGE SCALE GENOMIC DNA]</scope>
    <source>
        <strain evidence="6">DSM 244 / SL1</strain>
    </source>
</reference>
<accession>A1WUK0</accession>
<dbReference type="Gene3D" id="3.40.50.1000">
    <property type="entry name" value="HAD superfamily/HAD-like"/>
    <property type="match status" value="1"/>
</dbReference>
<sequence>MTARHGVLFDLDGTLVDTAPDLIACLQGLLAEAGRTPAPSAALQATVSHGARIMVSHAFSLPPSDPHAVALEQELVRRYRARIADESRLFPGMASVLDTLEAQGIPWGIVTNKPTDLTEPLLERLGLDTRAGAVVCGDTLARAKPHPDPIRHAAATLGCPPEACWSLGDARRDIDAAAAAGARGLVALFGYLHAGDRPALWGAHGLIRQPAELLGWIDPGLNARLEPSTA</sequence>
<dbReference type="InterPro" id="IPR050155">
    <property type="entry name" value="HAD-like_hydrolase_sf"/>
</dbReference>
<dbReference type="NCBIfam" id="TIGR01509">
    <property type="entry name" value="HAD-SF-IA-v3"/>
    <property type="match status" value="1"/>
</dbReference>
<dbReference type="STRING" id="349124.Hhal_0576"/>
<organism evidence="5 6">
    <name type="scientific">Halorhodospira halophila (strain DSM 244 / SL1)</name>
    <name type="common">Ectothiorhodospira halophila (strain DSM 244 / SL1)</name>
    <dbReference type="NCBI Taxonomy" id="349124"/>
    <lineage>
        <taxon>Bacteria</taxon>
        <taxon>Pseudomonadati</taxon>
        <taxon>Pseudomonadota</taxon>
        <taxon>Gammaproteobacteria</taxon>
        <taxon>Chromatiales</taxon>
        <taxon>Ectothiorhodospiraceae</taxon>
        <taxon>Halorhodospira</taxon>
    </lineage>
</organism>
<dbReference type="InterPro" id="IPR023198">
    <property type="entry name" value="PGP-like_dom2"/>
</dbReference>
<evidence type="ECO:0000313" key="6">
    <source>
        <dbReference type="Proteomes" id="UP000000647"/>
    </source>
</evidence>
<dbReference type="SFLD" id="SFLDG01129">
    <property type="entry name" value="C1.5:_HAD__Beta-PGM__Phosphata"/>
    <property type="match status" value="1"/>
</dbReference>
<dbReference type="EMBL" id="CP000544">
    <property type="protein sequence ID" value="ABM61362.1"/>
    <property type="molecule type" value="Genomic_DNA"/>
</dbReference>
<dbReference type="InterPro" id="IPR041492">
    <property type="entry name" value="HAD_2"/>
</dbReference>
<dbReference type="Proteomes" id="UP000000647">
    <property type="component" value="Chromosome"/>
</dbReference>
<keyword evidence="1" id="KW-0479">Metal-binding</keyword>
<evidence type="ECO:0000256" key="1">
    <source>
        <dbReference type="ARBA" id="ARBA00022723"/>
    </source>
</evidence>
<dbReference type="EC" id="3.1.3.18" evidence="5"/>
<dbReference type="Gene3D" id="1.10.150.240">
    <property type="entry name" value="Putative phosphatase, domain 2"/>
    <property type="match status" value="1"/>
</dbReference>
<dbReference type="NCBIfam" id="TIGR01549">
    <property type="entry name" value="HAD-SF-IA-v1"/>
    <property type="match status" value="1"/>
</dbReference>
<dbReference type="HOGENOM" id="CLU_045011_19_1_6"/>
<evidence type="ECO:0000256" key="3">
    <source>
        <dbReference type="ARBA" id="ARBA00022842"/>
    </source>
</evidence>
<dbReference type="PANTHER" id="PTHR43434">
    <property type="entry name" value="PHOSPHOGLYCOLATE PHOSPHATASE"/>
    <property type="match status" value="1"/>
</dbReference>
<dbReference type="SUPFAM" id="SSF56784">
    <property type="entry name" value="HAD-like"/>
    <property type="match status" value="1"/>
</dbReference>
<dbReference type="SFLD" id="SFLDS00003">
    <property type="entry name" value="Haloacid_Dehalogenase"/>
    <property type="match status" value="1"/>
</dbReference>
<dbReference type="GO" id="GO:0006281">
    <property type="term" value="P:DNA repair"/>
    <property type="evidence" value="ECO:0007669"/>
    <property type="project" value="TreeGrafter"/>
</dbReference>
<dbReference type="RefSeq" id="WP_011813385.1">
    <property type="nucleotide sequence ID" value="NC_008789.1"/>
</dbReference>
<protein>
    <submittedName>
        <fullName evidence="5">Phosphoglycolate phosphatase</fullName>
        <ecNumber evidence="5">3.1.3.18</ecNumber>
    </submittedName>
</protein>
<dbReference type="FunFam" id="3.40.50.1000:FF:000022">
    <property type="entry name" value="Phosphoglycolate phosphatase"/>
    <property type="match status" value="1"/>
</dbReference>
<proteinExistence type="predicted"/>
<dbReference type="AlphaFoldDB" id="A1WUK0"/>
<dbReference type="PANTHER" id="PTHR43434:SF23">
    <property type="entry name" value="PHOSPHOGLYCOLATE PHOSPHATASE"/>
    <property type="match status" value="1"/>
</dbReference>
<evidence type="ECO:0000256" key="2">
    <source>
        <dbReference type="ARBA" id="ARBA00022801"/>
    </source>
</evidence>
<dbReference type="InterPro" id="IPR023214">
    <property type="entry name" value="HAD_sf"/>
</dbReference>
<dbReference type="OrthoDB" id="9776368at2"/>
<keyword evidence="2 5" id="KW-0378">Hydrolase</keyword>
<dbReference type="KEGG" id="hha:Hhal_0576"/>
<keyword evidence="3" id="KW-0460">Magnesium</keyword>
<dbReference type="GO" id="GO:0008967">
    <property type="term" value="F:phosphoglycolate phosphatase activity"/>
    <property type="evidence" value="ECO:0007669"/>
    <property type="project" value="UniProtKB-EC"/>
</dbReference>
<dbReference type="InterPro" id="IPR036412">
    <property type="entry name" value="HAD-like_sf"/>
</dbReference>
<dbReference type="GO" id="GO:0005829">
    <property type="term" value="C:cytosol"/>
    <property type="evidence" value="ECO:0007669"/>
    <property type="project" value="TreeGrafter"/>
</dbReference>
<evidence type="ECO:0000256" key="4">
    <source>
        <dbReference type="ARBA" id="ARBA00023277"/>
    </source>
</evidence>
<evidence type="ECO:0000313" key="5">
    <source>
        <dbReference type="EMBL" id="ABM61362.1"/>
    </source>
</evidence>
<name>A1WUK0_HALHL</name>